<dbReference type="Proteomes" id="UP000043764">
    <property type="component" value="Unassembled WGS sequence"/>
</dbReference>
<organism evidence="1 2">
    <name type="scientific">Phaeobacter italicus</name>
    <dbReference type="NCBI Taxonomy" id="481446"/>
    <lineage>
        <taxon>Bacteria</taxon>
        <taxon>Pseudomonadati</taxon>
        <taxon>Pseudomonadota</taxon>
        <taxon>Alphaproteobacteria</taxon>
        <taxon>Rhodobacterales</taxon>
        <taxon>Roseobacteraceae</taxon>
        <taxon>Phaeobacter</taxon>
    </lineage>
</organism>
<accession>A0A0H5CXF7</accession>
<evidence type="ECO:0000313" key="2">
    <source>
        <dbReference type="Proteomes" id="UP000043764"/>
    </source>
</evidence>
<keyword evidence="2" id="KW-1185">Reference proteome</keyword>
<proteinExistence type="predicted"/>
<evidence type="ECO:0000313" key="1">
    <source>
        <dbReference type="EMBL" id="CRL09606.1"/>
    </source>
</evidence>
<dbReference type="STRING" id="481446.NIT7645_01639"/>
<protein>
    <submittedName>
        <fullName evidence="1">Uncharacterized protein</fullName>
    </submittedName>
</protein>
<reference evidence="1 2" key="1">
    <citation type="submission" date="2015-05" db="EMBL/GenBank/DDBJ databases">
        <authorList>
            <person name="Rodrigo-Torres Lidia"/>
            <person name="Arahal R.David."/>
        </authorList>
    </citation>
    <scope>NUCLEOTIDE SEQUENCE [LARGE SCALE GENOMIC DNA]</scope>
    <source>
        <strain evidence="1 2">CECT 7321</strain>
    </source>
</reference>
<sequence>MQNLKMAKLPNENWYAPARTRLTIGIPIAGILALGGCAQSASGKLCPLEPPSVTRDAAHDVMLPVGCRLVGQSEGTTHEIVCDDGRTGWAFD</sequence>
<name>A0A0H5CXF7_9RHOB</name>
<dbReference type="EMBL" id="CVRL01000004">
    <property type="protein sequence ID" value="CRL09606.1"/>
    <property type="molecule type" value="Genomic_DNA"/>
</dbReference>
<gene>
    <name evidence="1" type="ORF">NIT7321_00437</name>
</gene>
<dbReference type="AlphaFoldDB" id="A0A0H5CXF7"/>